<keyword evidence="3" id="KW-1185">Reference proteome</keyword>
<comment type="caution">
    <text evidence="2">The sequence shown here is derived from an EMBL/GenBank/DDBJ whole genome shotgun (WGS) entry which is preliminary data.</text>
</comment>
<gene>
    <name evidence="2" type="ORF">GCM10009093_17660</name>
</gene>
<dbReference type="EMBL" id="BAAAEJ010000007">
    <property type="protein sequence ID" value="GAA0391516.1"/>
    <property type="molecule type" value="Genomic_DNA"/>
</dbReference>
<evidence type="ECO:0008006" key="4">
    <source>
        <dbReference type="Google" id="ProtNLM"/>
    </source>
</evidence>
<protein>
    <recommendedName>
        <fullName evidence="4">Fimbrial protein</fullName>
    </recommendedName>
</protein>
<keyword evidence="1" id="KW-0732">Signal</keyword>
<feature type="signal peptide" evidence="1">
    <location>
        <begin position="1"/>
        <end position="22"/>
    </location>
</feature>
<dbReference type="RefSeq" id="WP_167176899.1">
    <property type="nucleotide sequence ID" value="NZ_BAAAEJ010000007.1"/>
</dbReference>
<accession>A0ABN0YD46</accession>
<feature type="chain" id="PRO_5045469117" description="Fimbrial protein" evidence="1">
    <location>
        <begin position="23"/>
        <end position="260"/>
    </location>
</feature>
<proteinExistence type="predicted"/>
<reference evidence="2 3" key="1">
    <citation type="journal article" date="2019" name="Int. J. Syst. Evol. Microbiol.">
        <title>The Global Catalogue of Microorganisms (GCM) 10K type strain sequencing project: providing services to taxonomists for standard genome sequencing and annotation.</title>
        <authorList>
            <consortium name="The Broad Institute Genomics Platform"/>
            <consortium name="The Broad Institute Genome Sequencing Center for Infectious Disease"/>
            <person name="Wu L."/>
            <person name="Ma J."/>
        </authorList>
    </citation>
    <scope>NUCLEOTIDE SEQUENCE [LARGE SCALE GENOMIC DNA]</scope>
    <source>
        <strain evidence="2 3">JCM 13476</strain>
    </source>
</reference>
<evidence type="ECO:0000313" key="2">
    <source>
        <dbReference type="EMBL" id="GAA0391516.1"/>
    </source>
</evidence>
<organism evidence="2 3">
    <name type="scientific">Brevundimonas terrae</name>
    <dbReference type="NCBI Taxonomy" id="363631"/>
    <lineage>
        <taxon>Bacteria</taxon>
        <taxon>Pseudomonadati</taxon>
        <taxon>Pseudomonadota</taxon>
        <taxon>Alphaproteobacteria</taxon>
        <taxon>Caulobacterales</taxon>
        <taxon>Caulobacteraceae</taxon>
        <taxon>Brevundimonas</taxon>
    </lineage>
</organism>
<dbReference type="Proteomes" id="UP001500791">
    <property type="component" value="Unassembled WGS sequence"/>
</dbReference>
<name>A0ABN0YD46_9CAUL</name>
<evidence type="ECO:0000256" key="1">
    <source>
        <dbReference type="SAM" id="SignalP"/>
    </source>
</evidence>
<sequence>MKRFALLAGVAALSVMATSASAQNMMNRGQYVNGGSGQIVGTYNQTGFLKAAQGHTLTSADDVNFAKINNQSVWLAIGSAEGNNGTAAGNDGATFTLKGNVTKDCSFYSGSSTNQTLDFGTLGIYASDNTGPAAAFDMVAPANVTVYTNLAGCNTANSVTITKNSADGLINAGNTGGYDSNVFQANLPFSVEAKYTAAAHNSVANGSQQTLSVSSTALSNVANHGAWKSPFSLAVSIPVASKALLAGNYEGTVAVQIQAF</sequence>
<evidence type="ECO:0000313" key="3">
    <source>
        <dbReference type="Proteomes" id="UP001500791"/>
    </source>
</evidence>